<dbReference type="InterPro" id="IPR027405">
    <property type="entry name" value="YidB-like"/>
</dbReference>
<dbReference type="Pfam" id="PF20159">
    <property type="entry name" value="YidB"/>
    <property type="match status" value="1"/>
</dbReference>
<proteinExistence type="predicted"/>
<dbReference type="SUPFAM" id="SSF140804">
    <property type="entry name" value="YidB-like"/>
    <property type="match status" value="1"/>
</dbReference>
<dbReference type="STRING" id="1619313.EM595_2913"/>
<dbReference type="InterPro" id="IPR045372">
    <property type="entry name" value="YidB"/>
</dbReference>
<dbReference type="KEGG" id="ege:EM595_2913"/>
<dbReference type="OrthoDB" id="5957313at2"/>
<evidence type="ECO:0000256" key="1">
    <source>
        <dbReference type="SAM" id="MobiDB-lite"/>
    </source>
</evidence>
<sequence length="131" mass="13627">MGLLDDLSGALGGAQGVKFNQLLAIWKWVQEQGGPDRLLEKLRSGGLSSVVDSWLSNSGNKPVSGEEVHAALGEESLKSLADKLGTDIHSAASTVAKMLPMVVDKLSPKGELDTSSPGKSDVGGLLKGFLK</sequence>
<organism evidence="2 3">
    <name type="scientific">Duffyella gerundensis</name>
    <dbReference type="NCBI Taxonomy" id="1619313"/>
    <lineage>
        <taxon>Bacteria</taxon>
        <taxon>Pseudomonadati</taxon>
        <taxon>Pseudomonadota</taxon>
        <taxon>Gammaproteobacteria</taxon>
        <taxon>Enterobacterales</taxon>
        <taxon>Erwiniaceae</taxon>
        <taxon>Duffyella</taxon>
    </lineage>
</organism>
<protein>
    <recommendedName>
        <fullName evidence="4">DUF937 domain-containing protein</fullName>
    </recommendedName>
</protein>
<name>A0A0U5L725_9GAMM</name>
<keyword evidence="3" id="KW-1185">Reference proteome</keyword>
<reference evidence="3" key="1">
    <citation type="submission" date="2015-11" db="EMBL/GenBank/DDBJ databases">
        <authorList>
            <person name="Blom J."/>
        </authorList>
    </citation>
    <scope>NUCLEOTIDE SEQUENCE [LARGE SCALE GENOMIC DNA]</scope>
</reference>
<dbReference type="RefSeq" id="WP_067433491.1">
    <property type="nucleotide sequence ID" value="NZ_LN907827.1"/>
</dbReference>
<evidence type="ECO:0000313" key="3">
    <source>
        <dbReference type="Proteomes" id="UP000059419"/>
    </source>
</evidence>
<feature type="region of interest" description="Disordered" evidence="1">
    <location>
        <begin position="107"/>
        <end position="131"/>
    </location>
</feature>
<dbReference type="PATRIC" id="fig|1619313.3.peg.3021"/>
<dbReference type="Proteomes" id="UP000059419">
    <property type="component" value="Chromosome 1"/>
</dbReference>
<evidence type="ECO:0008006" key="4">
    <source>
        <dbReference type="Google" id="ProtNLM"/>
    </source>
</evidence>
<gene>
    <name evidence="2" type="ORF">EM595_2913</name>
</gene>
<accession>A0A0U5L725</accession>
<dbReference type="Gene3D" id="1.10.10.690">
    <property type="entry name" value="YidB-like"/>
    <property type="match status" value="1"/>
</dbReference>
<dbReference type="AlphaFoldDB" id="A0A0U5L725"/>
<dbReference type="EMBL" id="LN907827">
    <property type="protein sequence ID" value="CUU25144.1"/>
    <property type="molecule type" value="Genomic_DNA"/>
</dbReference>
<evidence type="ECO:0000313" key="2">
    <source>
        <dbReference type="EMBL" id="CUU25144.1"/>
    </source>
</evidence>